<accession>A0ABX5H1T7</accession>
<protein>
    <submittedName>
        <fullName evidence="2">Uncharacterized protein</fullName>
    </submittedName>
</protein>
<proteinExistence type="predicted"/>
<evidence type="ECO:0000313" key="3">
    <source>
        <dbReference type="Proteomes" id="UP000240989"/>
    </source>
</evidence>
<evidence type="ECO:0000313" key="2">
    <source>
        <dbReference type="EMBL" id="PSX07047.1"/>
    </source>
</evidence>
<name>A0ABX5H1T7_PHOAN</name>
<dbReference type="RefSeq" id="WP_045152879.1">
    <property type="nucleotide sequence ID" value="NZ_JZSW01000007.1"/>
</dbReference>
<reference evidence="2 3" key="1">
    <citation type="submission" date="2018-01" db="EMBL/GenBank/DDBJ databases">
        <title>Whole genome sequencing of Histamine producing bacteria.</title>
        <authorList>
            <person name="Butler K."/>
        </authorList>
    </citation>
    <scope>NUCLEOTIDE SEQUENCE [LARGE SCALE GENOMIC DNA]</scope>
    <source>
        <strain evidence="2 3">A6-1</strain>
    </source>
</reference>
<keyword evidence="3" id="KW-1185">Reference proteome</keyword>
<keyword evidence="1" id="KW-0812">Transmembrane</keyword>
<dbReference type="Proteomes" id="UP000240989">
    <property type="component" value="Unassembled WGS sequence"/>
</dbReference>
<feature type="transmembrane region" description="Helical" evidence="1">
    <location>
        <begin position="38"/>
        <end position="59"/>
    </location>
</feature>
<comment type="caution">
    <text evidence="2">The sequence shown here is derived from an EMBL/GenBank/DDBJ whole genome shotgun (WGS) entry which is preliminary data.</text>
</comment>
<sequence>MYYALLGFFGFAVFIVSEKFLSASVAEQAEALGTLSTILDILLVPLIAIVFFITIRWFCSTSTGKKFLDLD</sequence>
<evidence type="ECO:0000256" key="1">
    <source>
        <dbReference type="SAM" id="Phobius"/>
    </source>
</evidence>
<keyword evidence="1" id="KW-1133">Transmembrane helix</keyword>
<dbReference type="EMBL" id="PYOU01000014">
    <property type="protein sequence ID" value="PSX07047.1"/>
    <property type="molecule type" value="Genomic_DNA"/>
</dbReference>
<gene>
    <name evidence="2" type="ORF">C0W27_15880</name>
</gene>
<keyword evidence="1" id="KW-0472">Membrane</keyword>
<organism evidence="2 3">
    <name type="scientific">Photobacterium angustum</name>
    <dbReference type="NCBI Taxonomy" id="661"/>
    <lineage>
        <taxon>Bacteria</taxon>
        <taxon>Pseudomonadati</taxon>
        <taxon>Pseudomonadota</taxon>
        <taxon>Gammaproteobacteria</taxon>
        <taxon>Vibrionales</taxon>
        <taxon>Vibrionaceae</taxon>
        <taxon>Photobacterium</taxon>
    </lineage>
</organism>